<reference evidence="2 3" key="1">
    <citation type="submission" date="2019-08" db="EMBL/GenBank/DDBJ databases">
        <title>Bacillus genomes from the desert of Cuatro Cienegas, Coahuila.</title>
        <authorList>
            <person name="Olmedo-Alvarez G."/>
        </authorList>
    </citation>
    <scope>NUCLEOTIDE SEQUENCE [LARGE SCALE GENOMIC DNA]</scope>
    <source>
        <strain evidence="2 3">CH446_14T</strain>
    </source>
</reference>
<sequence>MNKAITSFLKAAILIMGLIVALLCIFLLPELAGDAAAEYPEFAYLKWPVLLGMYAAAIPFYIALYESWNLLRYIEGQTAFSDFSVQSLRRIRNCGIALGLIYAAGIIGVGAAGALHPGVFLMGAAIAFCSFVISVFAAVLKELLRSALTMKNENELTI</sequence>
<dbReference type="Pfam" id="PF11188">
    <property type="entry name" value="DUF2975"/>
    <property type="match status" value="1"/>
</dbReference>
<dbReference type="Proteomes" id="UP000322139">
    <property type="component" value="Unassembled WGS sequence"/>
</dbReference>
<feature type="transmembrane region" description="Helical" evidence="1">
    <location>
        <begin position="119"/>
        <end position="140"/>
    </location>
</feature>
<proteinExistence type="predicted"/>
<keyword evidence="1" id="KW-1133">Transmembrane helix</keyword>
<dbReference type="RefSeq" id="WP_148972991.1">
    <property type="nucleotide sequence ID" value="NZ_VTER01000001.1"/>
</dbReference>
<dbReference type="AlphaFoldDB" id="A0A5D4RQL6"/>
<feature type="transmembrane region" description="Helical" evidence="1">
    <location>
        <begin position="44"/>
        <end position="64"/>
    </location>
</feature>
<dbReference type="InterPro" id="IPR021354">
    <property type="entry name" value="DUF2975"/>
</dbReference>
<gene>
    <name evidence="2" type="ORF">FZD51_00690</name>
</gene>
<comment type="caution">
    <text evidence="2">The sequence shown here is derived from an EMBL/GenBank/DDBJ whole genome shotgun (WGS) entry which is preliminary data.</text>
</comment>
<feature type="transmembrane region" description="Helical" evidence="1">
    <location>
        <begin position="94"/>
        <end position="113"/>
    </location>
</feature>
<evidence type="ECO:0000313" key="3">
    <source>
        <dbReference type="Proteomes" id="UP000322139"/>
    </source>
</evidence>
<keyword evidence="1" id="KW-0812">Transmembrane</keyword>
<dbReference type="EMBL" id="VTER01000001">
    <property type="protein sequence ID" value="TYS52004.1"/>
    <property type="molecule type" value="Genomic_DNA"/>
</dbReference>
<accession>A0A5D4RQL6</accession>
<protein>
    <submittedName>
        <fullName evidence="2">DUF2975 domain-containing protein</fullName>
    </submittedName>
</protein>
<evidence type="ECO:0000313" key="2">
    <source>
        <dbReference type="EMBL" id="TYS52004.1"/>
    </source>
</evidence>
<name>A0A5D4RQL6_9BACI</name>
<organism evidence="2 3">
    <name type="scientific">Bacillus infantis</name>
    <dbReference type="NCBI Taxonomy" id="324767"/>
    <lineage>
        <taxon>Bacteria</taxon>
        <taxon>Bacillati</taxon>
        <taxon>Bacillota</taxon>
        <taxon>Bacilli</taxon>
        <taxon>Bacillales</taxon>
        <taxon>Bacillaceae</taxon>
        <taxon>Bacillus</taxon>
    </lineage>
</organism>
<evidence type="ECO:0000256" key="1">
    <source>
        <dbReference type="SAM" id="Phobius"/>
    </source>
</evidence>
<feature type="transmembrane region" description="Helical" evidence="1">
    <location>
        <begin position="12"/>
        <end position="32"/>
    </location>
</feature>
<keyword evidence="1" id="KW-0472">Membrane</keyword>